<comment type="caution">
    <text evidence="2">The sequence shown here is derived from an EMBL/GenBank/DDBJ whole genome shotgun (WGS) entry which is preliminary data.</text>
</comment>
<feature type="region of interest" description="Disordered" evidence="1">
    <location>
        <begin position="77"/>
        <end position="109"/>
    </location>
</feature>
<dbReference type="EMBL" id="JAKWFO010000001">
    <property type="protein sequence ID" value="KAI9639328.1"/>
    <property type="molecule type" value="Genomic_DNA"/>
</dbReference>
<evidence type="ECO:0000313" key="3">
    <source>
        <dbReference type="Proteomes" id="UP001164286"/>
    </source>
</evidence>
<feature type="region of interest" description="Disordered" evidence="1">
    <location>
        <begin position="1"/>
        <end position="21"/>
    </location>
</feature>
<accession>A0AA38LY17</accession>
<protein>
    <submittedName>
        <fullName evidence="2">Uncharacterized protein</fullName>
    </submittedName>
</protein>
<organism evidence="2 3">
    <name type="scientific">Dioszegia hungarica</name>
    <dbReference type="NCBI Taxonomy" id="4972"/>
    <lineage>
        <taxon>Eukaryota</taxon>
        <taxon>Fungi</taxon>
        <taxon>Dikarya</taxon>
        <taxon>Basidiomycota</taxon>
        <taxon>Agaricomycotina</taxon>
        <taxon>Tremellomycetes</taxon>
        <taxon>Tremellales</taxon>
        <taxon>Bulleribasidiaceae</taxon>
        <taxon>Dioszegia</taxon>
    </lineage>
</organism>
<proteinExistence type="predicted"/>
<dbReference type="Proteomes" id="UP001164286">
    <property type="component" value="Unassembled WGS sequence"/>
</dbReference>
<name>A0AA38LY17_9TREE</name>
<dbReference type="GeneID" id="77729898"/>
<evidence type="ECO:0000256" key="1">
    <source>
        <dbReference type="SAM" id="MobiDB-lite"/>
    </source>
</evidence>
<dbReference type="AlphaFoldDB" id="A0AA38LY17"/>
<keyword evidence="3" id="KW-1185">Reference proteome</keyword>
<dbReference type="RefSeq" id="XP_052949105.1">
    <property type="nucleotide sequence ID" value="XM_053090693.1"/>
</dbReference>
<sequence>MRRRSPPSPITLLPAHIPTPPRGAPKYHLPVMPRLIPLIDTVGPRLRIHAFTTAPSSLPVGGKSEPARMGCTTVIVPAPERGTTPRSVRGRDYQMSNDGAGREFGKTGGVVRARPPWLASRGLEEAARARADIGVLAPLQEARVRGSK</sequence>
<evidence type="ECO:0000313" key="2">
    <source>
        <dbReference type="EMBL" id="KAI9639328.1"/>
    </source>
</evidence>
<gene>
    <name evidence="2" type="ORF">MKK02DRAFT_39627</name>
</gene>
<reference evidence="2" key="1">
    <citation type="journal article" date="2022" name="G3 (Bethesda)">
        <title>High quality genome of the basidiomycete yeast Dioszegia hungarica PDD-24b-2 isolated from cloud water.</title>
        <authorList>
            <person name="Jarrige D."/>
            <person name="Haridas S."/>
            <person name="Bleykasten-Grosshans C."/>
            <person name="Joly M."/>
            <person name="Nadalig T."/>
            <person name="Sancelme M."/>
            <person name="Vuilleumier S."/>
            <person name="Grigoriev I.V."/>
            <person name="Amato P."/>
            <person name="Bringel F."/>
        </authorList>
    </citation>
    <scope>NUCLEOTIDE SEQUENCE</scope>
    <source>
        <strain evidence="2">PDD-24b-2</strain>
    </source>
</reference>